<dbReference type="EMBL" id="JAAAIN010004721">
    <property type="protein sequence ID" value="KAG0278813.1"/>
    <property type="molecule type" value="Genomic_DNA"/>
</dbReference>
<evidence type="ECO:0000256" key="1">
    <source>
        <dbReference type="SAM" id="MobiDB-lite"/>
    </source>
</evidence>
<evidence type="ECO:0000313" key="2">
    <source>
        <dbReference type="EMBL" id="KAG0278813.1"/>
    </source>
</evidence>
<feature type="region of interest" description="Disordered" evidence="1">
    <location>
        <begin position="1"/>
        <end position="82"/>
    </location>
</feature>
<protein>
    <submittedName>
        <fullName evidence="2">Uncharacterized protein</fullName>
    </submittedName>
</protein>
<gene>
    <name evidence="2" type="ORF">BGZ97_009682</name>
</gene>
<dbReference type="AlphaFoldDB" id="A0A9P6QNE0"/>
<name>A0A9P6QNE0_9FUNG</name>
<dbReference type="Proteomes" id="UP000823405">
    <property type="component" value="Unassembled WGS sequence"/>
</dbReference>
<evidence type="ECO:0000313" key="3">
    <source>
        <dbReference type="Proteomes" id="UP000823405"/>
    </source>
</evidence>
<organism evidence="2 3">
    <name type="scientific">Linnemannia gamsii</name>
    <dbReference type="NCBI Taxonomy" id="64522"/>
    <lineage>
        <taxon>Eukaryota</taxon>
        <taxon>Fungi</taxon>
        <taxon>Fungi incertae sedis</taxon>
        <taxon>Mucoromycota</taxon>
        <taxon>Mortierellomycotina</taxon>
        <taxon>Mortierellomycetes</taxon>
        <taxon>Mortierellales</taxon>
        <taxon>Mortierellaceae</taxon>
        <taxon>Linnemannia</taxon>
    </lineage>
</organism>
<feature type="compositionally biased region" description="Polar residues" evidence="1">
    <location>
        <begin position="1"/>
        <end position="20"/>
    </location>
</feature>
<keyword evidence="3" id="KW-1185">Reference proteome</keyword>
<reference evidence="2" key="1">
    <citation type="journal article" date="2020" name="Fungal Divers.">
        <title>Resolving the Mortierellaceae phylogeny through synthesis of multi-gene phylogenetics and phylogenomics.</title>
        <authorList>
            <person name="Vandepol N."/>
            <person name="Liber J."/>
            <person name="Desiro A."/>
            <person name="Na H."/>
            <person name="Kennedy M."/>
            <person name="Barry K."/>
            <person name="Grigoriev I.V."/>
            <person name="Miller A.N."/>
            <person name="O'Donnell K."/>
            <person name="Stajich J.E."/>
            <person name="Bonito G."/>
        </authorList>
    </citation>
    <scope>NUCLEOTIDE SEQUENCE</scope>
    <source>
        <strain evidence="2">NVP60</strain>
    </source>
</reference>
<feature type="non-terminal residue" evidence="2">
    <location>
        <position position="82"/>
    </location>
</feature>
<accession>A0A9P6QNE0</accession>
<sequence>MDANSTQQPPTLFNCCNTPLDNLGDVHMDEDAGSQQQPQQQLNNTNAAEILHSQDDDTFNAPDHPRPLPSQNFDTDPSAPDY</sequence>
<proteinExistence type="predicted"/>
<comment type="caution">
    <text evidence="2">The sequence shown here is derived from an EMBL/GenBank/DDBJ whole genome shotgun (WGS) entry which is preliminary data.</text>
</comment>